<dbReference type="Gene3D" id="3.40.50.2300">
    <property type="match status" value="1"/>
</dbReference>
<name>A0A517YYK5_9BACT</name>
<dbReference type="AlphaFoldDB" id="A0A517YYK5"/>
<dbReference type="SUPFAM" id="SSF55781">
    <property type="entry name" value="GAF domain-like"/>
    <property type="match status" value="1"/>
</dbReference>
<evidence type="ECO:0000259" key="3">
    <source>
        <dbReference type="PROSITE" id="PS50110"/>
    </source>
</evidence>
<dbReference type="EMBL" id="CP036425">
    <property type="protein sequence ID" value="QDU35309.1"/>
    <property type="molecule type" value="Genomic_DNA"/>
</dbReference>
<dbReference type="Gene3D" id="3.30.450.40">
    <property type="match status" value="1"/>
</dbReference>
<reference evidence="4 5" key="1">
    <citation type="submission" date="2019-02" db="EMBL/GenBank/DDBJ databases">
        <title>Deep-cultivation of Planctomycetes and their phenomic and genomic characterization uncovers novel biology.</title>
        <authorList>
            <person name="Wiegand S."/>
            <person name="Jogler M."/>
            <person name="Boedeker C."/>
            <person name="Pinto D."/>
            <person name="Vollmers J."/>
            <person name="Rivas-Marin E."/>
            <person name="Kohn T."/>
            <person name="Peeters S.H."/>
            <person name="Heuer A."/>
            <person name="Rast P."/>
            <person name="Oberbeckmann S."/>
            <person name="Bunk B."/>
            <person name="Jeske O."/>
            <person name="Meyerdierks A."/>
            <person name="Storesund J.E."/>
            <person name="Kallscheuer N."/>
            <person name="Luecker S."/>
            <person name="Lage O.M."/>
            <person name="Pohl T."/>
            <person name="Merkel B.J."/>
            <person name="Hornburger P."/>
            <person name="Mueller R.-W."/>
            <person name="Bruemmer F."/>
            <person name="Labrenz M."/>
            <person name="Spormann A.M."/>
            <person name="Op den Camp H."/>
            <person name="Overmann J."/>
            <person name="Amann R."/>
            <person name="Jetten M.S.M."/>
            <person name="Mascher T."/>
            <person name="Medema M.H."/>
            <person name="Devos D.P."/>
            <person name="Kaster A.-K."/>
            <person name="Ovreas L."/>
            <person name="Rohde M."/>
            <person name="Galperin M.Y."/>
            <person name="Jogler C."/>
        </authorList>
    </citation>
    <scope>NUCLEOTIDE SEQUENCE [LARGE SCALE GENOMIC DNA]</scope>
    <source>
        <strain evidence="4 5">KS4</strain>
    </source>
</reference>
<dbReference type="InterPro" id="IPR011006">
    <property type="entry name" value="CheY-like_superfamily"/>
</dbReference>
<sequence length="386" mass="42782">MSHQAKTAKSRNKRLGEAKKAVSLLVVDPGDDVLKSVREYQDRRVELNVKHVKTLAEARGCVLGERFDMVMVEMSLPDGYGLDFVEELSQGKGDVYASVVGDEPNADEVIVGMRIGVCDFVKRPVDTGDVTRCLNGMVAKHLKHDDHVGRVDRLKRLCKKLNQARQDVSQQVDVLCNDLVMAYQELACQMQQVVQTSEYSALIREELDLENLLRTTLEHMIEKVGPTNAAIFLPSAMDEYSLGGYVNYDCAADSADMLLQHLADVVAPKVAAREDLLHVTDNETLKYWIGDDAAYLADSHVVAVACRHGGETLAVMVLFRDCNEPFEDGGVEMSGAVGPLLAEALSRVIRVHHRFTPEVEDWGGEDDDQEDWGIDFGFGEIEGEDD</sequence>
<dbReference type="InterPro" id="IPR029016">
    <property type="entry name" value="GAF-like_dom_sf"/>
</dbReference>
<evidence type="ECO:0000256" key="2">
    <source>
        <dbReference type="SAM" id="MobiDB-lite"/>
    </source>
</evidence>
<dbReference type="Proteomes" id="UP000317369">
    <property type="component" value="Chromosome"/>
</dbReference>
<feature type="compositionally biased region" description="Acidic residues" evidence="2">
    <location>
        <begin position="360"/>
        <end position="373"/>
    </location>
</feature>
<evidence type="ECO:0000313" key="5">
    <source>
        <dbReference type="Proteomes" id="UP000317369"/>
    </source>
</evidence>
<evidence type="ECO:0000313" key="4">
    <source>
        <dbReference type="EMBL" id="QDU35309.1"/>
    </source>
</evidence>
<dbReference type="OrthoDB" id="9789181at2"/>
<accession>A0A517YYK5</accession>
<evidence type="ECO:0000256" key="1">
    <source>
        <dbReference type="PROSITE-ProRule" id="PRU00169"/>
    </source>
</evidence>
<gene>
    <name evidence="4" type="ORF">KS4_33900</name>
</gene>
<feature type="domain" description="Response regulatory" evidence="3">
    <location>
        <begin position="23"/>
        <end position="138"/>
    </location>
</feature>
<keyword evidence="5" id="KW-1185">Reference proteome</keyword>
<dbReference type="KEGG" id="pcor:KS4_33900"/>
<dbReference type="PROSITE" id="PS50110">
    <property type="entry name" value="RESPONSE_REGULATORY"/>
    <property type="match status" value="1"/>
</dbReference>
<feature type="region of interest" description="Disordered" evidence="2">
    <location>
        <begin position="360"/>
        <end position="386"/>
    </location>
</feature>
<protein>
    <submittedName>
        <fullName evidence="4">Response regulator receiver domain protein</fullName>
    </submittedName>
</protein>
<dbReference type="SUPFAM" id="SSF52172">
    <property type="entry name" value="CheY-like"/>
    <property type="match status" value="1"/>
</dbReference>
<comment type="caution">
    <text evidence="1">Lacks conserved residue(s) required for the propagation of feature annotation.</text>
</comment>
<proteinExistence type="predicted"/>
<dbReference type="InterPro" id="IPR001789">
    <property type="entry name" value="Sig_transdc_resp-reg_receiver"/>
</dbReference>
<dbReference type="RefSeq" id="WP_145080448.1">
    <property type="nucleotide sequence ID" value="NZ_CP036425.1"/>
</dbReference>
<dbReference type="GO" id="GO:0000160">
    <property type="term" value="P:phosphorelay signal transduction system"/>
    <property type="evidence" value="ECO:0007669"/>
    <property type="project" value="InterPro"/>
</dbReference>
<organism evidence="4 5">
    <name type="scientific">Poriferisphaera corsica</name>
    <dbReference type="NCBI Taxonomy" id="2528020"/>
    <lineage>
        <taxon>Bacteria</taxon>
        <taxon>Pseudomonadati</taxon>
        <taxon>Planctomycetota</taxon>
        <taxon>Phycisphaerae</taxon>
        <taxon>Phycisphaerales</taxon>
        <taxon>Phycisphaeraceae</taxon>
        <taxon>Poriferisphaera</taxon>
    </lineage>
</organism>
<dbReference type="Pfam" id="PF00072">
    <property type="entry name" value="Response_reg"/>
    <property type="match status" value="1"/>
</dbReference>